<comment type="similarity">
    <text evidence="1">Belongs to the metallo-dependent hydrolases superfamily. NagA family.</text>
</comment>
<evidence type="ECO:0000256" key="8">
    <source>
        <dbReference type="PIRSR" id="PIRSR038994-1"/>
    </source>
</evidence>
<dbReference type="PIRSF" id="PIRSF038994">
    <property type="entry name" value="NagA"/>
    <property type="match status" value="1"/>
</dbReference>
<dbReference type="STRING" id="947166.A0A1D1W571"/>
<keyword evidence="13" id="KW-1185">Reference proteome</keyword>
<dbReference type="InterPro" id="IPR006680">
    <property type="entry name" value="Amidohydro-rel"/>
</dbReference>
<feature type="domain" description="Amidohydrolase-related" evidence="11">
    <location>
        <begin position="58"/>
        <end position="417"/>
    </location>
</feature>
<evidence type="ECO:0000256" key="2">
    <source>
        <dbReference type="ARBA" id="ARBA00011899"/>
    </source>
</evidence>
<dbReference type="EC" id="3.5.1.25" evidence="2"/>
<feature type="binding site" evidence="9">
    <location>
        <position position="239"/>
    </location>
    <ligand>
        <name>substrate</name>
    </ligand>
</feature>
<keyword evidence="4 10" id="KW-0479">Metal-binding</keyword>
<evidence type="ECO:0000256" key="3">
    <source>
        <dbReference type="ARBA" id="ARBA00018029"/>
    </source>
</evidence>
<keyword evidence="5" id="KW-0378">Hydrolase</keyword>
<keyword evidence="6" id="KW-0119">Carbohydrate metabolism</keyword>
<dbReference type="InterPro" id="IPR032466">
    <property type="entry name" value="Metal_Hydrolase"/>
</dbReference>
<dbReference type="Proteomes" id="UP000186922">
    <property type="component" value="Unassembled WGS sequence"/>
</dbReference>
<dbReference type="GO" id="GO:0006046">
    <property type="term" value="P:N-acetylglucosamine catabolic process"/>
    <property type="evidence" value="ECO:0007669"/>
    <property type="project" value="TreeGrafter"/>
</dbReference>
<evidence type="ECO:0000256" key="7">
    <source>
        <dbReference type="ARBA" id="ARBA00047647"/>
    </source>
</evidence>
<dbReference type="PANTHER" id="PTHR11113:SF14">
    <property type="entry name" value="N-ACETYLGLUCOSAMINE-6-PHOSPHATE DEACETYLASE"/>
    <property type="match status" value="1"/>
</dbReference>
<evidence type="ECO:0000256" key="1">
    <source>
        <dbReference type="ARBA" id="ARBA00010716"/>
    </source>
</evidence>
<name>A0A1D1W571_RAMVA</name>
<dbReference type="EMBL" id="BDGG01000017">
    <property type="protein sequence ID" value="GAV08426.1"/>
    <property type="molecule type" value="Genomic_DNA"/>
</dbReference>
<dbReference type="PANTHER" id="PTHR11113">
    <property type="entry name" value="N-ACETYLGLUCOSAMINE-6-PHOSPHATE DEACETYLASE"/>
    <property type="match status" value="1"/>
</dbReference>
<comment type="catalytic activity">
    <reaction evidence="7">
        <text>N-acetyl-D-glucosamine 6-phosphate + H2O = D-glucosamine 6-phosphate + acetate</text>
        <dbReference type="Rhea" id="RHEA:22936"/>
        <dbReference type="ChEBI" id="CHEBI:15377"/>
        <dbReference type="ChEBI" id="CHEBI:30089"/>
        <dbReference type="ChEBI" id="CHEBI:57513"/>
        <dbReference type="ChEBI" id="CHEBI:58725"/>
        <dbReference type="EC" id="3.5.1.25"/>
    </reaction>
</comment>
<dbReference type="Pfam" id="PF01979">
    <property type="entry name" value="Amidohydro_1"/>
    <property type="match status" value="1"/>
</dbReference>
<protein>
    <recommendedName>
        <fullName evidence="3">N-acetylglucosamine-6-phosphate deacetylase</fullName>
        <ecNumber evidence="2">3.5.1.25</ecNumber>
    </recommendedName>
</protein>
<evidence type="ECO:0000256" key="10">
    <source>
        <dbReference type="PIRSR" id="PIRSR038994-3"/>
    </source>
</evidence>
<feature type="binding site" evidence="9">
    <location>
        <position position="289"/>
    </location>
    <ligand>
        <name>substrate</name>
    </ligand>
</feature>
<dbReference type="CDD" id="cd00854">
    <property type="entry name" value="NagA"/>
    <property type="match status" value="1"/>
</dbReference>
<feature type="active site" description="Proton donor/acceptor" evidence="8">
    <location>
        <position position="311"/>
    </location>
</feature>
<reference evidence="12 13" key="1">
    <citation type="journal article" date="2016" name="Nat. Commun.">
        <title>Extremotolerant tardigrade genome and improved radiotolerance of human cultured cells by tardigrade-unique protein.</title>
        <authorList>
            <person name="Hashimoto T."/>
            <person name="Horikawa D.D."/>
            <person name="Saito Y."/>
            <person name="Kuwahara H."/>
            <person name="Kozuka-Hata H."/>
            <person name="Shin-I T."/>
            <person name="Minakuchi Y."/>
            <person name="Ohishi K."/>
            <person name="Motoyama A."/>
            <person name="Aizu T."/>
            <person name="Enomoto A."/>
            <person name="Kondo K."/>
            <person name="Tanaka S."/>
            <person name="Hara Y."/>
            <person name="Koshikawa S."/>
            <person name="Sagara H."/>
            <person name="Miura T."/>
            <person name="Yokobori S."/>
            <person name="Miyagawa K."/>
            <person name="Suzuki Y."/>
            <person name="Kubo T."/>
            <person name="Oyama M."/>
            <person name="Kohara Y."/>
            <person name="Fujiyama A."/>
            <person name="Arakawa K."/>
            <person name="Katayama T."/>
            <person name="Toyoda A."/>
            <person name="Kunieda T."/>
        </authorList>
    </citation>
    <scope>NUCLEOTIDE SEQUENCE [LARGE SCALE GENOMIC DNA]</scope>
    <source>
        <strain evidence="12 13">YOKOZUNA-1</strain>
    </source>
</reference>
<dbReference type="MEROPS" id="M38.979"/>
<organism evidence="12 13">
    <name type="scientific">Ramazzottius varieornatus</name>
    <name type="common">Water bear</name>
    <name type="synonym">Tardigrade</name>
    <dbReference type="NCBI Taxonomy" id="947166"/>
    <lineage>
        <taxon>Eukaryota</taxon>
        <taxon>Metazoa</taxon>
        <taxon>Ecdysozoa</taxon>
        <taxon>Tardigrada</taxon>
        <taxon>Eutardigrada</taxon>
        <taxon>Parachela</taxon>
        <taxon>Hypsibioidea</taxon>
        <taxon>Ramazzottiidae</taxon>
        <taxon>Ramazzottius</taxon>
    </lineage>
</organism>
<dbReference type="GO" id="GO:0046872">
    <property type="term" value="F:metal ion binding"/>
    <property type="evidence" value="ECO:0007669"/>
    <property type="project" value="UniProtKB-KW"/>
</dbReference>
<evidence type="ECO:0000256" key="4">
    <source>
        <dbReference type="ARBA" id="ARBA00022723"/>
    </source>
</evidence>
<accession>A0A1D1W571</accession>
<feature type="binding site" evidence="10">
    <location>
        <position position="228"/>
    </location>
    <ligand>
        <name>Zn(2+)</name>
        <dbReference type="ChEBI" id="CHEBI:29105"/>
    </ligand>
</feature>
<feature type="binding site" evidence="10">
    <location>
        <position position="207"/>
    </location>
    <ligand>
        <name>Zn(2+)</name>
        <dbReference type="ChEBI" id="CHEBI:29105"/>
    </ligand>
</feature>
<evidence type="ECO:0000256" key="5">
    <source>
        <dbReference type="ARBA" id="ARBA00022801"/>
    </source>
</evidence>
<feature type="binding site" evidence="10">
    <location>
        <position position="139"/>
    </location>
    <ligand>
        <name>Zn(2+)</name>
        <dbReference type="ChEBI" id="CHEBI:29105"/>
    </ligand>
</feature>
<dbReference type="AlphaFoldDB" id="A0A1D1W571"/>
<comment type="cofactor">
    <cofactor evidence="10">
        <name>a divalent metal cation</name>
        <dbReference type="ChEBI" id="CHEBI:60240"/>
    </cofactor>
    <text evidence="10">Binds 1 divalent metal cation per subunit.</text>
</comment>
<dbReference type="InterPro" id="IPR003764">
    <property type="entry name" value="GlcNAc_6-P_deAcase"/>
</dbReference>
<proteinExistence type="inferred from homology"/>
<feature type="binding site" evidence="9">
    <location>
        <position position="150"/>
    </location>
    <ligand>
        <name>substrate</name>
    </ligand>
</feature>
<dbReference type="SUPFAM" id="SSF51556">
    <property type="entry name" value="Metallo-dependent hydrolases"/>
    <property type="match status" value="1"/>
</dbReference>
<evidence type="ECO:0000313" key="13">
    <source>
        <dbReference type="Proteomes" id="UP000186922"/>
    </source>
</evidence>
<evidence type="ECO:0000313" key="12">
    <source>
        <dbReference type="EMBL" id="GAV08426.1"/>
    </source>
</evidence>
<evidence type="ECO:0000256" key="9">
    <source>
        <dbReference type="PIRSR" id="PIRSR038994-2"/>
    </source>
</evidence>
<feature type="binding site" evidence="9">
    <location>
        <begin position="231"/>
        <end position="232"/>
    </location>
    <ligand>
        <name>substrate</name>
    </ligand>
</feature>
<feature type="binding site" evidence="9">
    <location>
        <begin position="345"/>
        <end position="347"/>
    </location>
    <ligand>
        <name>substrate</name>
    </ligand>
</feature>
<dbReference type="OrthoDB" id="10264777at2759"/>
<comment type="caution">
    <text evidence="12">The sequence shown here is derived from an EMBL/GenBank/DDBJ whole genome shotgun (WGS) entry which is preliminary data.</text>
</comment>
<sequence length="433" mass="46894">MKKQKGAVVRMRDCRILREGRIIKEDLWIRNGHIIDPEVLFFEERRSADISVDCLFLIAPGFIDIQINGGFGVDFSSCTEDSIEEAIALVRKRLVAYGVTAFCPTIITSSPALYHQLLPHIKRSEGGLHGAEILGIHLEGPFISKDKKGAHRLELVRQDLDGGMSELEETYGSLKETAIITIAPELRGCMEAIRYLSQRGIVVSLGHSGADIVLAQEAVRNGARCMTHLFNAMPPFHHRDPGMIGLIAQAKAAPALGQGCLKALASDLTSASAAQEDVVYFGLIADGVHTHTASLKIAYRAHPKGAILVTDAISAMGMPVGRHNLAGVEIEVTGDTAHIAGTNTLCGSVATMDRCVRSFLTATQCSLVEALEVASLHPAQLLGLDRRKGTLAFGADADFVVLDQDLEVLATFIAGQCVWRRDEERTRHFVSTL</sequence>
<evidence type="ECO:0000259" key="11">
    <source>
        <dbReference type="Pfam" id="PF01979"/>
    </source>
</evidence>
<dbReference type="GO" id="GO:0008448">
    <property type="term" value="F:N-acetylglucosamine-6-phosphate deacetylase activity"/>
    <property type="evidence" value="ECO:0007669"/>
    <property type="project" value="UniProtKB-EC"/>
</dbReference>
<gene>
    <name evidence="12" type="primary">RvY_18117-1</name>
    <name evidence="12" type="synonym">RvY_18117.1</name>
    <name evidence="12" type="ORF">RvY_18117</name>
</gene>
<dbReference type="SUPFAM" id="SSF51338">
    <property type="entry name" value="Composite domain of metallo-dependent hydrolases"/>
    <property type="match status" value="1"/>
</dbReference>
<dbReference type="Gene3D" id="3.20.20.140">
    <property type="entry name" value="Metal-dependent hydrolases"/>
    <property type="match status" value="1"/>
</dbReference>
<dbReference type="InterPro" id="IPR011059">
    <property type="entry name" value="Metal-dep_hydrolase_composite"/>
</dbReference>
<evidence type="ECO:0000256" key="6">
    <source>
        <dbReference type="ARBA" id="ARBA00023277"/>
    </source>
</evidence>